<gene>
    <name evidence="1" type="ORF">GPUH_LOCUS11144</name>
</gene>
<proteinExistence type="predicted"/>
<sequence length="303" mass="34589">MDDLKMNDALRFVQSFALTSYSCTKLLAILDADETPLEGEFLQEAKKAAVFVKGYRLRGAKGGEKFLNRINEAVSLQECVKKEMDETNFAITLNPPPAMFDLNEENSKQLSLERMSVEEAAQEGNEHEKWSSVIFEISNSIECAGAVISLLKAKPFLLTNALVASTILIPLAVSKKKDVNLSDEFDSLVGNVLNLPNLSIPESVRRILYSRGGGLYLCTYACFGFQQHTSVFQNQQLRYNFLCSICYYSGFFPCSFIFCWEQMRRFFFYFWAQEMQKMNFQSVQSKWKVRAPQIMTHTTQKAF</sequence>
<dbReference type="OrthoDB" id="19938at2759"/>
<evidence type="ECO:0000313" key="1">
    <source>
        <dbReference type="EMBL" id="VDN18391.1"/>
    </source>
</evidence>
<dbReference type="EMBL" id="UYRT01078372">
    <property type="protein sequence ID" value="VDN18391.1"/>
    <property type="molecule type" value="Genomic_DNA"/>
</dbReference>
<keyword evidence="2" id="KW-1185">Reference proteome</keyword>
<reference evidence="1 2" key="2">
    <citation type="submission" date="2018-11" db="EMBL/GenBank/DDBJ databases">
        <authorList>
            <consortium name="Pathogen Informatics"/>
        </authorList>
    </citation>
    <scope>NUCLEOTIDE SEQUENCE [LARGE SCALE GENOMIC DNA]</scope>
</reference>
<name>A0A183DR03_9BILA</name>
<dbReference type="Proteomes" id="UP000271098">
    <property type="component" value="Unassembled WGS sequence"/>
</dbReference>
<reference evidence="3" key="1">
    <citation type="submission" date="2016-06" db="UniProtKB">
        <authorList>
            <consortium name="WormBaseParasite"/>
        </authorList>
    </citation>
    <scope>IDENTIFICATION</scope>
</reference>
<dbReference type="WBParaSite" id="GPUH_0001115701-mRNA-1">
    <property type="protein sequence ID" value="GPUH_0001115701-mRNA-1"/>
    <property type="gene ID" value="GPUH_0001115701"/>
</dbReference>
<organism evidence="3">
    <name type="scientific">Gongylonema pulchrum</name>
    <dbReference type="NCBI Taxonomy" id="637853"/>
    <lineage>
        <taxon>Eukaryota</taxon>
        <taxon>Metazoa</taxon>
        <taxon>Ecdysozoa</taxon>
        <taxon>Nematoda</taxon>
        <taxon>Chromadorea</taxon>
        <taxon>Rhabditida</taxon>
        <taxon>Spirurina</taxon>
        <taxon>Spiruromorpha</taxon>
        <taxon>Spiruroidea</taxon>
        <taxon>Gongylonematidae</taxon>
        <taxon>Gongylonema</taxon>
    </lineage>
</organism>
<protein>
    <submittedName>
        <fullName evidence="1 3">Uncharacterized protein</fullName>
    </submittedName>
</protein>
<evidence type="ECO:0000313" key="3">
    <source>
        <dbReference type="WBParaSite" id="GPUH_0001115701-mRNA-1"/>
    </source>
</evidence>
<dbReference type="AlphaFoldDB" id="A0A183DR03"/>
<dbReference type="PROSITE" id="PS51257">
    <property type="entry name" value="PROKAR_LIPOPROTEIN"/>
    <property type="match status" value="1"/>
</dbReference>
<accession>A0A183DR03</accession>
<evidence type="ECO:0000313" key="2">
    <source>
        <dbReference type="Proteomes" id="UP000271098"/>
    </source>
</evidence>